<dbReference type="InterPro" id="IPR002645">
    <property type="entry name" value="STAS_dom"/>
</dbReference>
<accession>A0ABY5PF23</accession>
<feature type="domain" description="STAS" evidence="1">
    <location>
        <begin position="26"/>
        <end position="98"/>
    </location>
</feature>
<dbReference type="EMBL" id="CP088295">
    <property type="protein sequence ID" value="UUY03221.1"/>
    <property type="molecule type" value="Genomic_DNA"/>
</dbReference>
<dbReference type="PROSITE" id="PS50801">
    <property type="entry name" value="STAS"/>
    <property type="match status" value="1"/>
</dbReference>
<reference evidence="3" key="1">
    <citation type="submission" date="2021-11" db="EMBL/GenBank/DDBJ databases">
        <title>Cultivation dependent microbiological survey of springs from the worlds oldest radium mine currently devoted to the extraction of radon-saturated water.</title>
        <authorList>
            <person name="Kapinusova G."/>
            <person name="Smrhova T."/>
            <person name="Strejcek M."/>
            <person name="Suman J."/>
            <person name="Jani K."/>
            <person name="Pajer P."/>
            <person name="Uhlik O."/>
        </authorList>
    </citation>
    <scope>NUCLEOTIDE SEQUENCE [LARGE SCALE GENOMIC DNA]</scope>
    <source>
        <strain evidence="3">J379</strain>
    </source>
</reference>
<proteinExistence type="predicted"/>
<dbReference type="InterPro" id="IPR058548">
    <property type="entry name" value="MlaB-like_STAS"/>
</dbReference>
<gene>
    <name evidence="2" type="ORF">LRS13_21510</name>
</gene>
<dbReference type="Proteomes" id="UP001058860">
    <property type="component" value="Chromosome"/>
</dbReference>
<evidence type="ECO:0000313" key="2">
    <source>
        <dbReference type="EMBL" id="UUY03221.1"/>
    </source>
</evidence>
<evidence type="ECO:0000313" key="3">
    <source>
        <dbReference type="Proteomes" id="UP001058860"/>
    </source>
</evidence>
<name>A0ABY5PF23_9ACTN</name>
<dbReference type="Pfam" id="PF13466">
    <property type="entry name" value="STAS_2"/>
    <property type="match status" value="1"/>
</dbReference>
<protein>
    <submittedName>
        <fullName evidence="2">STAS domain-containing protein</fullName>
    </submittedName>
</protein>
<keyword evidence="3" id="KW-1185">Reference proteome</keyword>
<dbReference type="RefSeq" id="WP_353863733.1">
    <property type="nucleotide sequence ID" value="NZ_CP088295.1"/>
</dbReference>
<sequence>MAAALVFGGAIGVRCGIVSFRAQPPVLKVSGDEDRTTQALRRRALAQASTSDEDVVVDLSELVFADASLMLDLMMLAQRIRKRGRQVLLRGRSRRSMR</sequence>
<evidence type="ECO:0000259" key="1">
    <source>
        <dbReference type="PROSITE" id="PS50801"/>
    </source>
</evidence>
<dbReference type="Gene3D" id="3.30.750.24">
    <property type="entry name" value="STAS domain"/>
    <property type="match status" value="1"/>
</dbReference>
<dbReference type="InterPro" id="IPR036513">
    <property type="entry name" value="STAS_dom_sf"/>
</dbReference>
<organism evidence="2 3">
    <name type="scientific">Svornostia abyssi</name>
    <dbReference type="NCBI Taxonomy" id="2898438"/>
    <lineage>
        <taxon>Bacteria</taxon>
        <taxon>Bacillati</taxon>
        <taxon>Actinomycetota</taxon>
        <taxon>Thermoleophilia</taxon>
        <taxon>Solirubrobacterales</taxon>
        <taxon>Baekduiaceae</taxon>
        <taxon>Svornostia</taxon>
    </lineage>
</organism>
<dbReference type="SUPFAM" id="SSF52091">
    <property type="entry name" value="SpoIIaa-like"/>
    <property type="match status" value="1"/>
</dbReference>